<dbReference type="InterPro" id="IPR018289">
    <property type="entry name" value="MULE_transposase_dom"/>
</dbReference>
<organism evidence="2 3">
    <name type="scientific">Phytophthora fragariae</name>
    <dbReference type="NCBI Taxonomy" id="53985"/>
    <lineage>
        <taxon>Eukaryota</taxon>
        <taxon>Sar</taxon>
        <taxon>Stramenopiles</taxon>
        <taxon>Oomycota</taxon>
        <taxon>Peronosporomycetes</taxon>
        <taxon>Peronosporales</taxon>
        <taxon>Peronosporaceae</taxon>
        <taxon>Phytophthora</taxon>
    </lineage>
</organism>
<proteinExistence type="predicted"/>
<accession>A0A6G0MVR8</accession>
<dbReference type="Proteomes" id="UP000476176">
    <property type="component" value="Unassembled WGS sequence"/>
</dbReference>
<evidence type="ECO:0000313" key="2">
    <source>
        <dbReference type="EMBL" id="KAE9183616.1"/>
    </source>
</evidence>
<gene>
    <name evidence="2" type="ORF">PF004_g23898</name>
</gene>
<feature type="domain" description="MULE transposase" evidence="1">
    <location>
        <begin position="74"/>
        <end position="175"/>
    </location>
</feature>
<dbReference type="AlphaFoldDB" id="A0A6G0MVR8"/>
<dbReference type="PANTHER" id="PTHR33977">
    <property type="entry name" value="ZINC ION BINDING PROTEIN"/>
    <property type="match status" value="1"/>
</dbReference>
<protein>
    <recommendedName>
        <fullName evidence="1">MULE transposase domain-containing protein</fullName>
    </recommendedName>
</protein>
<dbReference type="Pfam" id="PF10551">
    <property type="entry name" value="MULE"/>
    <property type="match status" value="1"/>
</dbReference>
<evidence type="ECO:0000313" key="3">
    <source>
        <dbReference type="Proteomes" id="UP000476176"/>
    </source>
</evidence>
<dbReference type="EMBL" id="QXGC01002631">
    <property type="protein sequence ID" value="KAE9183616.1"/>
    <property type="molecule type" value="Genomic_DNA"/>
</dbReference>
<reference evidence="2 3" key="1">
    <citation type="submission" date="2018-09" db="EMBL/GenBank/DDBJ databases">
        <title>Genomic investigation of the strawberry pathogen Phytophthora fragariae indicates pathogenicity is determined by transcriptional variation in three key races.</title>
        <authorList>
            <person name="Adams T.M."/>
            <person name="Armitage A.D."/>
            <person name="Sobczyk M.K."/>
            <person name="Bates H.J."/>
            <person name="Dunwell J.M."/>
            <person name="Nellist C.F."/>
            <person name="Harrison R.J."/>
        </authorList>
    </citation>
    <scope>NUCLEOTIDE SEQUENCE [LARGE SCALE GENOMIC DNA]</scope>
    <source>
        <strain evidence="2 3">BC-23</strain>
    </source>
</reference>
<dbReference type="PANTHER" id="PTHR33977:SF1">
    <property type="entry name" value="ZINC ION BINDING PROTEIN"/>
    <property type="match status" value="1"/>
</dbReference>
<name>A0A6G0MVR8_9STRA</name>
<comment type="caution">
    <text evidence="2">The sequence shown here is derived from an EMBL/GenBank/DDBJ whole genome shotgun (WGS) entry which is preliminary data.</text>
</comment>
<sequence>MLMNHDKRKDITEFIHKHEFSGHENDTTPFTFSWTRDEYGNMFVGNGSDEKPLVVGMTTKRLLFRMDRPSNSFILHLDATFKLNQVDYPVVVCGISDRCRSFHLVALFISSQRTECQYVECLKALRNLYARVTGKLLVVSTVMGDADKAQFNAFTIVFGPDNNYIYLMCFYHLVAKIVGRTKGMSEATNDRVFRDIYNIHFSRTMLACVELVQVSTTAWRSDPETKEFAEYFVTQWLKGEFVRWQCFHTAGAIATTNNPVEQFNKKLKRDYTLRQRLKMGTLMKQLLSCCHNESSSERGFRLQVEPSSTIKRRRKELVKLKLLGEVIPPSAVVEAVNSNIMFAASSRPPRVPVAARHKTEDGIAVSAQMELNYARMEV</sequence>
<evidence type="ECO:0000259" key="1">
    <source>
        <dbReference type="Pfam" id="PF10551"/>
    </source>
</evidence>